<evidence type="ECO:0000313" key="7">
    <source>
        <dbReference type="Proteomes" id="UP000198862"/>
    </source>
</evidence>
<feature type="transmembrane region" description="Helical" evidence="4">
    <location>
        <begin position="192"/>
        <end position="212"/>
    </location>
</feature>
<proteinExistence type="predicted"/>
<evidence type="ECO:0000256" key="2">
    <source>
        <dbReference type="ARBA" id="ARBA00023125"/>
    </source>
</evidence>
<feature type="transmembrane region" description="Helical" evidence="4">
    <location>
        <begin position="65"/>
        <end position="84"/>
    </location>
</feature>
<dbReference type="InterPro" id="IPR009057">
    <property type="entry name" value="Homeodomain-like_sf"/>
</dbReference>
<sequence>MPLDSQILLLLSAFGAFNGLFIAIYFFISKPKDLSNKFLGAMVLMISIRVLKSVLYYFNSEITKTILQIGLSACFLIGPLLYFYCLSKTDQLKEQLIKWPIHLGGLILITLILGLIYPYQNNSQLWGNVLYKIINYVWLFYIVLSSFVLAPKFKNVMQLKLKTDEETIWQLSIFAGNFAIWFAFYTSAYTSYILGAISFSFIFYIMALIAFFKHQKNVQKLPIKYLDKKIIEPNAQPLISQLNYIMTEQQLYKDANLTLPILAKKLTISTQHLSQLLNDNLKKSFSFYVNEFRIQAAKQLLTGEKAMKMDDIAQQSGFNSQSTFYTAFKKISHTTPAKYRDSKI</sequence>
<dbReference type="SMART" id="SM00342">
    <property type="entry name" value="HTH_ARAC"/>
    <property type="match status" value="1"/>
</dbReference>
<dbReference type="SUPFAM" id="SSF46689">
    <property type="entry name" value="Homeodomain-like"/>
    <property type="match status" value="1"/>
</dbReference>
<keyword evidence="2" id="KW-0238">DNA-binding</keyword>
<evidence type="ECO:0000259" key="5">
    <source>
        <dbReference type="PROSITE" id="PS01124"/>
    </source>
</evidence>
<accession>A0A1I1M5E7</accession>
<dbReference type="AlphaFoldDB" id="A0A1I1M5E7"/>
<feature type="domain" description="HTH araC/xylS-type" evidence="5">
    <location>
        <begin position="241"/>
        <end position="342"/>
    </location>
</feature>
<dbReference type="GO" id="GO:0003700">
    <property type="term" value="F:DNA-binding transcription factor activity"/>
    <property type="evidence" value="ECO:0007669"/>
    <property type="project" value="InterPro"/>
</dbReference>
<dbReference type="Proteomes" id="UP000198862">
    <property type="component" value="Unassembled WGS sequence"/>
</dbReference>
<feature type="transmembrane region" description="Helical" evidence="4">
    <location>
        <begin position="6"/>
        <end position="27"/>
    </location>
</feature>
<dbReference type="RefSeq" id="WP_091984438.1">
    <property type="nucleotide sequence ID" value="NZ_FOLO01000018.1"/>
</dbReference>
<keyword evidence="4" id="KW-0472">Membrane</keyword>
<dbReference type="InterPro" id="IPR018060">
    <property type="entry name" value="HTH_AraC"/>
</dbReference>
<keyword evidence="3" id="KW-0804">Transcription</keyword>
<protein>
    <submittedName>
        <fullName evidence="6">Helix-turn-helix domain-containing protein</fullName>
    </submittedName>
</protein>
<dbReference type="GO" id="GO:0043565">
    <property type="term" value="F:sequence-specific DNA binding"/>
    <property type="evidence" value="ECO:0007669"/>
    <property type="project" value="InterPro"/>
</dbReference>
<keyword evidence="4" id="KW-0812">Transmembrane</keyword>
<organism evidence="6 7">
    <name type="scientific">Pseudoalteromonas denitrificans DSM 6059</name>
    <dbReference type="NCBI Taxonomy" id="1123010"/>
    <lineage>
        <taxon>Bacteria</taxon>
        <taxon>Pseudomonadati</taxon>
        <taxon>Pseudomonadota</taxon>
        <taxon>Gammaproteobacteria</taxon>
        <taxon>Alteromonadales</taxon>
        <taxon>Pseudoalteromonadaceae</taxon>
        <taxon>Pseudoalteromonas</taxon>
    </lineage>
</organism>
<reference evidence="6 7" key="1">
    <citation type="submission" date="2016-10" db="EMBL/GenBank/DDBJ databases">
        <authorList>
            <person name="de Groot N.N."/>
        </authorList>
    </citation>
    <scope>NUCLEOTIDE SEQUENCE [LARGE SCALE GENOMIC DNA]</scope>
    <source>
        <strain evidence="6 7">DSM 6059</strain>
    </source>
</reference>
<keyword evidence="4" id="KW-1133">Transmembrane helix</keyword>
<gene>
    <name evidence="6" type="ORF">SAMN02745724_02589</name>
</gene>
<dbReference type="Gene3D" id="1.10.10.60">
    <property type="entry name" value="Homeodomain-like"/>
    <property type="match status" value="2"/>
</dbReference>
<dbReference type="STRING" id="1123010.SAMN02745724_02589"/>
<evidence type="ECO:0000256" key="4">
    <source>
        <dbReference type="SAM" id="Phobius"/>
    </source>
</evidence>
<name>A0A1I1M5E7_9GAMM</name>
<feature type="transmembrane region" description="Helical" evidence="4">
    <location>
        <begin position="168"/>
        <end position="186"/>
    </location>
</feature>
<dbReference type="OrthoDB" id="6283866at2"/>
<dbReference type="Pfam" id="PF12833">
    <property type="entry name" value="HTH_18"/>
    <property type="match status" value="1"/>
</dbReference>
<evidence type="ECO:0000256" key="3">
    <source>
        <dbReference type="ARBA" id="ARBA00023163"/>
    </source>
</evidence>
<feature type="transmembrane region" description="Helical" evidence="4">
    <location>
        <begin position="96"/>
        <end position="117"/>
    </location>
</feature>
<evidence type="ECO:0000313" key="6">
    <source>
        <dbReference type="EMBL" id="SFC79972.1"/>
    </source>
</evidence>
<dbReference type="PANTHER" id="PTHR43280">
    <property type="entry name" value="ARAC-FAMILY TRANSCRIPTIONAL REGULATOR"/>
    <property type="match status" value="1"/>
</dbReference>
<dbReference type="EMBL" id="FOLO01000018">
    <property type="protein sequence ID" value="SFC79972.1"/>
    <property type="molecule type" value="Genomic_DNA"/>
</dbReference>
<keyword evidence="1" id="KW-0805">Transcription regulation</keyword>
<dbReference type="PANTHER" id="PTHR43280:SF29">
    <property type="entry name" value="ARAC-FAMILY TRANSCRIPTIONAL REGULATOR"/>
    <property type="match status" value="1"/>
</dbReference>
<keyword evidence="7" id="KW-1185">Reference proteome</keyword>
<dbReference type="PROSITE" id="PS01124">
    <property type="entry name" value="HTH_ARAC_FAMILY_2"/>
    <property type="match status" value="1"/>
</dbReference>
<feature type="transmembrane region" description="Helical" evidence="4">
    <location>
        <begin position="129"/>
        <end position="148"/>
    </location>
</feature>
<evidence type="ECO:0000256" key="1">
    <source>
        <dbReference type="ARBA" id="ARBA00023015"/>
    </source>
</evidence>